<evidence type="ECO:0000313" key="16">
    <source>
        <dbReference type="Proteomes" id="UP000240621"/>
    </source>
</evidence>
<feature type="domain" description="4Fe-4S ferredoxin-type" evidence="13">
    <location>
        <begin position="21"/>
        <end position="79"/>
    </location>
</feature>
<evidence type="ECO:0000256" key="11">
    <source>
        <dbReference type="SAM" id="Phobius"/>
    </source>
</evidence>
<evidence type="ECO:0000256" key="10">
    <source>
        <dbReference type="ARBA" id="ARBA00023136"/>
    </source>
</evidence>
<dbReference type="Pfam" id="PF13183">
    <property type="entry name" value="Fer4_8"/>
    <property type="match status" value="1"/>
</dbReference>
<dbReference type="Pfam" id="PF02665">
    <property type="entry name" value="Nitrate_red_gam"/>
    <property type="match status" value="1"/>
</dbReference>
<dbReference type="AlphaFoldDB" id="A0A2P8C711"/>
<dbReference type="InterPro" id="IPR036197">
    <property type="entry name" value="NarG-like_sf"/>
</dbReference>
<feature type="transmembrane region" description="Helical" evidence="11">
    <location>
        <begin position="113"/>
        <end position="130"/>
    </location>
</feature>
<comment type="caution">
    <text evidence="15">The sequence shown here is derived from an EMBL/GenBank/DDBJ whole genome shotgun (WGS) entry which is preliminary data.</text>
</comment>
<feature type="transmembrane region" description="Helical" evidence="11">
    <location>
        <begin position="231"/>
        <end position="253"/>
    </location>
</feature>
<dbReference type="Gene3D" id="1.20.950.20">
    <property type="entry name" value="Transmembrane di-heme cytochromes, Chain C"/>
    <property type="match status" value="1"/>
</dbReference>
<evidence type="ECO:0000256" key="6">
    <source>
        <dbReference type="ARBA" id="ARBA00022989"/>
    </source>
</evidence>
<dbReference type="InterPro" id="IPR017900">
    <property type="entry name" value="4Fe4S_Fe_S_CS"/>
</dbReference>
<dbReference type="InterPro" id="IPR017896">
    <property type="entry name" value="4Fe4S_Fe-S-bd"/>
</dbReference>
<dbReference type="GO" id="GO:0051539">
    <property type="term" value="F:4 iron, 4 sulfur cluster binding"/>
    <property type="evidence" value="ECO:0007669"/>
    <property type="project" value="UniProtKB-KW"/>
</dbReference>
<dbReference type="Proteomes" id="UP000240621">
    <property type="component" value="Unassembled WGS sequence"/>
</dbReference>
<dbReference type="PANTHER" id="PTHR43255">
    <property type="entry name" value="IRON-SULFUR-BINDING OXIDOREDUCTASE FADF-RELATED-RELATED"/>
    <property type="match status" value="1"/>
</dbReference>
<dbReference type="InterPro" id="IPR051460">
    <property type="entry name" value="HdrC_iron-sulfur_subunit"/>
</dbReference>
<protein>
    <submittedName>
        <fullName evidence="14 15">QmoC</fullName>
    </submittedName>
</protein>
<dbReference type="PANTHER" id="PTHR43255:SF1">
    <property type="entry name" value="IRON-SULFUR-BINDING OXIDOREDUCTASE FADF-RELATED"/>
    <property type="match status" value="1"/>
</dbReference>
<evidence type="ECO:0000256" key="7">
    <source>
        <dbReference type="ARBA" id="ARBA00023002"/>
    </source>
</evidence>
<evidence type="ECO:0000256" key="2">
    <source>
        <dbReference type="ARBA" id="ARBA00022475"/>
    </source>
</evidence>
<dbReference type="SUPFAM" id="SSF103501">
    <property type="entry name" value="Respiratory nitrate reductase 1 gamma chain"/>
    <property type="match status" value="1"/>
</dbReference>
<evidence type="ECO:0000313" key="15">
    <source>
        <dbReference type="EMBL" id="PSK80758.1"/>
    </source>
</evidence>
<evidence type="ECO:0000259" key="13">
    <source>
        <dbReference type="Pfam" id="PF13183"/>
    </source>
</evidence>
<feature type="transmembrane region" description="Helical" evidence="11">
    <location>
        <begin position="299"/>
        <end position="318"/>
    </location>
</feature>
<evidence type="ECO:0000256" key="4">
    <source>
        <dbReference type="ARBA" id="ARBA00022692"/>
    </source>
</evidence>
<evidence type="ECO:0000313" key="14">
    <source>
        <dbReference type="EMBL" id="GET22443.1"/>
    </source>
</evidence>
<reference evidence="15 16" key="1">
    <citation type="submission" date="2018-03" db="EMBL/GenBank/DDBJ databases">
        <title>Genomic Encyclopedia of Archaeal and Bacterial Type Strains, Phase II (KMG-II): from individual species to whole genera.</title>
        <authorList>
            <person name="Goeker M."/>
        </authorList>
    </citation>
    <scope>NUCLEOTIDE SEQUENCE [LARGE SCALE GENOMIC DNA]</scope>
    <source>
        <strain evidence="15 16">DSM 27267</strain>
    </source>
</reference>
<comment type="subcellular location">
    <subcellularLocation>
        <location evidence="1">Cell membrane</location>
        <topology evidence="1">Multi-pass membrane protein</topology>
    </subcellularLocation>
</comment>
<dbReference type="InterPro" id="IPR009051">
    <property type="entry name" value="Helical_ferredxn"/>
</dbReference>
<keyword evidence="17" id="KW-1185">Reference proteome</keyword>
<dbReference type="Gene3D" id="1.10.1060.10">
    <property type="entry name" value="Alpha-helical ferredoxin"/>
    <property type="match status" value="1"/>
</dbReference>
<keyword evidence="8" id="KW-0408">Iron</keyword>
<dbReference type="OrthoDB" id="9769677at2"/>
<name>A0A2P8C711_9BACT</name>
<reference evidence="14 17" key="2">
    <citation type="submission" date="2019-10" db="EMBL/GenBank/DDBJ databases">
        <title>Prolixibacter strains distinguished by the presence of nitrate reductase genes were adept at nitrate-dependent anaerobic corrosion of metallic iron and carbon steel.</title>
        <authorList>
            <person name="Iino T."/>
            <person name="Shono N."/>
            <person name="Ito K."/>
            <person name="Nakamura R."/>
            <person name="Sueoka K."/>
            <person name="Harayama S."/>
            <person name="Ohkuma M."/>
        </authorList>
    </citation>
    <scope>NUCLEOTIDE SEQUENCE [LARGE SCALE GENOMIC DNA]</scope>
    <source>
        <strain evidence="14 17">MIC1-1</strain>
    </source>
</reference>
<organism evidence="15 16">
    <name type="scientific">Prolixibacter denitrificans</name>
    <dbReference type="NCBI Taxonomy" id="1541063"/>
    <lineage>
        <taxon>Bacteria</taxon>
        <taxon>Pseudomonadati</taxon>
        <taxon>Bacteroidota</taxon>
        <taxon>Bacteroidia</taxon>
        <taxon>Marinilabiliales</taxon>
        <taxon>Prolixibacteraceae</taxon>
        <taxon>Prolixibacter</taxon>
    </lineage>
</organism>
<evidence type="ECO:0000313" key="17">
    <source>
        <dbReference type="Proteomes" id="UP000396862"/>
    </source>
</evidence>
<keyword evidence="2" id="KW-1003">Cell membrane</keyword>
<evidence type="ECO:0000256" key="9">
    <source>
        <dbReference type="ARBA" id="ARBA00023014"/>
    </source>
</evidence>
<dbReference type="GO" id="GO:0016491">
    <property type="term" value="F:oxidoreductase activity"/>
    <property type="evidence" value="ECO:0007669"/>
    <property type="project" value="UniProtKB-KW"/>
</dbReference>
<dbReference type="Proteomes" id="UP000396862">
    <property type="component" value="Unassembled WGS sequence"/>
</dbReference>
<keyword evidence="4 11" id="KW-0812">Transmembrane</keyword>
<feature type="domain" description="NarG-like" evidence="12">
    <location>
        <begin position="240"/>
        <end position="331"/>
    </location>
</feature>
<dbReference type="PROSITE" id="PS00198">
    <property type="entry name" value="4FE4S_FER_1"/>
    <property type="match status" value="1"/>
</dbReference>
<keyword evidence="10 11" id="KW-0472">Membrane</keyword>
<evidence type="ECO:0000256" key="3">
    <source>
        <dbReference type="ARBA" id="ARBA00022485"/>
    </source>
</evidence>
<evidence type="ECO:0000256" key="5">
    <source>
        <dbReference type="ARBA" id="ARBA00022723"/>
    </source>
</evidence>
<dbReference type="RefSeq" id="WP_106543619.1">
    <property type="nucleotide sequence ID" value="NZ_BLAU01000001.1"/>
</dbReference>
<dbReference type="GO" id="GO:0046872">
    <property type="term" value="F:metal ion binding"/>
    <property type="evidence" value="ECO:0007669"/>
    <property type="project" value="UniProtKB-KW"/>
</dbReference>
<accession>A0A2P8C711</accession>
<dbReference type="SUPFAM" id="SSF46548">
    <property type="entry name" value="alpha-helical ferredoxin"/>
    <property type="match status" value="1"/>
</dbReference>
<dbReference type="EMBL" id="PYGC01000013">
    <property type="protein sequence ID" value="PSK80758.1"/>
    <property type="molecule type" value="Genomic_DNA"/>
</dbReference>
<evidence type="ECO:0000256" key="8">
    <source>
        <dbReference type="ARBA" id="ARBA00023004"/>
    </source>
</evidence>
<evidence type="ECO:0000259" key="12">
    <source>
        <dbReference type="Pfam" id="PF02665"/>
    </source>
</evidence>
<evidence type="ECO:0000256" key="1">
    <source>
        <dbReference type="ARBA" id="ARBA00004651"/>
    </source>
</evidence>
<keyword evidence="5" id="KW-0479">Metal-binding</keyword>
<keyword evidence="7" id="KW-0560">Oxidoreductase</keyword>
<keyword evidence="3" id="KW-0004">4Fe-4S</keyword>
<keyword evidence="6 11" id="KW-1133">Transmembrane helix</keyword>
<dbReference type="EMBL" id="BLAU01000001">
    <property type="protein sequence ID" value="GET22443.1"/>
    <property type="molecule type" value="Genomic_DNA"/>
</dbReference>
<feature type="transmembrane region" description="Helical" evidence="11">
    <location>
        <begin position="265"/>
        <end position="287"/>
    </location>
</feature>
<keyword evidence="9" id="KW-0411">Iron-sulfur</keyword>
<gene>
    <name evidence="15" type="ORF">CLV93_11352</name>
    <name evidence="14" type="ORF">JCM18694_26890</name>
</gene>
<feature type="transmembrane region" description="Helical" evidence="11">
    <location>
        <begin position="330"/>
        <end position="351"/>
    </location>
</feature>
<dbReference type="InterPro" id="IPR023234">
    <property type="entry name" value="NarG-like_domain"/>
</dbReference>
<sequence>MSKVDPKLAKDIAKYGAVDFSACYNCGNCTAVCSLTEENASFPRMMIRYSMLGMKEEILSSKELWMCYHCGDCSATCPRQADPGELMAGLRRYAIANYEPSGITKLIFKSNPFSILLTLVLATILGFFLLTMKPDFTVSRWIFSWMPYAVIHLMGLIVFSFTGLTALLGIFSMSRRLNRKHSTDSNKTKKSVFQSIGEVLTEIGTMGRYQKCSTDEGEYWSTKPNLVRPWFVHWSIMWGFIGLLFATILDFLFKDPATTIWLPSRILGTVSGLFLIYGTSLAMYYRMTKPTKTYEATKLADWMFLFFLWIAGLTGFWMEVAVSFNLSETLSQVIFMIHTIISMELVILFAFSKFAHAAYRPIALYFLARNRE</sequence>
<proteinExistence type="predicted"/>
<dbReference type="GO" id="GO:0005886">
    <property type="term" value="C:plasma membrane"/>
    <property type="evidence" value="ECO:0007669"/>
    <property type="project" value="UniProtKB-SubCell"/>
</dbReference>
<feature type="transmembrane region" description="Helical" evidence="11">
    <location>
        <begin position="150"/>
        <end position="171"/>
    </location>
</feature>